<evidence type="ECO:0000313" key="3">
    <source>
        <dbReference type="Proteomes" id="UP000315295"/>
    </source>
</evidence>
<sequence>MTYVHTDQLQSAQTQRKYGGQQHSKTRVDIIIQQRQRPNPEHQQDQEVRGPTGGAFRMGVFSCNDFALMRAVIVLMVSTDMTITTYHTNSMPLTTEGNYFIALANLSYIVWNTYHVGAIIITVANHSANFTRDCEFERSSKYKSKPYVLRPGTILLCFSISLDQQILTANASC</sequence>
<dbReference type="Proteomes" id="UP000315295">
    <property type="component" value="Unassembled WGS sequence"/>
</dbReference>
<protein>
    <submittedName>
        <fullName evidence="2">Uncharacterized protein</fullName>
    </submittedName>
</protein>
<gene>
    <name evidence="2" type="ORF">C1H46_001354</name>
</gene>
<proteinExistence type="predicted"/>
<reference evidence="2 3" key="1">
    <citation type="journal article" date="2019" name="G3 (Bethesda)">
        <title>Sequencing of a Wild Apple (Malus baccata) Genome Unravels the Differences Between Cultivated and Wild Apple Species Regarding Disease Resistance and Cold Tolerance.</title>
        <authorList>
            <person name="Chen X."/>
        </authorList>
    </citation>
    <scope>NUCLEOTIDE SEQUENCE [LARGE SCALE GENOMIC DNA]</scope>
    <source>
        <strain evidence="3">cv. Shandingzi</strain>
        <tissue evidence="2">Leaves</tissue>
    </source>
</reference>
<dbReference type="AlphaFoldDB" id="A0A540NPN6"/>
<name>A0A540NPN6_MALBA</name>
<keyword evidence="3" id="KW-1185">Reference proteome</keyword>
<evidence type="ECO:0000313" key="2">
    <source>
        <dbReference type="EMBL" id="TQE12979.1"/>
    </source>
</evidence>
<feature type="region of interest" description="Disordered" evidence="1">
    <location>
        <begin position="1"/>
        <end position="24"/>
    </location>
</feature>
<accession>A0A540NPN6</accession>
<feature type="compositionally biased region" description="Polar residues" evidence="1">
    <location>
        <begin position="1"/>
        <end position="16"/>
    </location>
</feature>
<evidence type="ECO:0000256" key="1">
    <source>
        <dbReference type="SAM" id="MobiDB-lite"/>
    </source>
</evidence>
<dbReference type="EMBL" id="VIEB01000014">
    <property type="protein sequence ID" value="TQE12979.1"/>
    <property type="molecule type" value="Genomic_DNA"/>
</dbReference>
<organism evidence="2 3">
    <name type="scientific">Malus baccata</name>
    <name type="common">Siberian crab apple</name>
    <name type="synonym">Pyrus baccata</name>
    <dbReference type="NCBI Taxonomy" id="106549"/>
    <lineage>
        <taxon>Eukaryota</taxon>
        <taxon>Viridiplantae</taxon>
        <taxon>Streptophyta</taxon>
        <taxon>Embryophyta</taxon>
        <taxon>Tracheophyta</taxon>
        <taxon>Spermatophyta</taxon>
        <taxon>Magnoliopsida</taxon>
        <taxon>eudicotyledons</taxon>
        <taxon>Gunneridae</taxon>
        <taxon>Pentapetalae</taxon>
        <taxon>rosids</taxon>
        <taxon>fabids</taxon>
        <taxon>Rosales</taxon>
        <taxon>Rosaceae</taxon>
        <taxon>Amygdaloideae</taxon>
        <taxon>Maleae</taxon>
        <taxon>Malus</taxon>
    </lineage>
</organism>
<comment type="caution">
    <text evidence="2">The sequence shown here is derived from an EMBL/GenBank/DDBJ whole genome shotgun (WGS) entry which is preliminary data.</text>
</comment>